<evidence type="ECO:0000313" key="2">
    <source>
        <dbReference type="Proteomes" id="UP000887578"/>
    </source>
</evidence>
<proteinExistence type="predicted"/>
<name>A0A914QAU4_9BILA</name>
<evidence type="ECO:0000256" key="1">
    <source>
        <dbReference type="SAM" id="MobiDB-lite"/>
    </source>
</evidence>
<feature type="compositionally biased region" description="Low complexity" evidence="1">
    <location>
        <begin position="28"/>
        <end position="42"/>
    </location>
</feature>
<feature type="region of interest" description="Disordered" evidence="1">
    <location>
        <begin position="28"/>
        <end position="66"/>
    </location>
</feature>
<sequence length="66" mass="7701">MKLPPEIRQPHRTKSFEEIYNCIPKQPLQHLQEQQQKQPSPKNTNSTLEQLNKKHKVDLNSDGVAL</sequence>
<keyword evidence="2" id="KW-1185">Reference proteome</keyword>
<dbReference type="WBParaSite" id="PDA_v2.g28307.t1">
    <property type="protein sequence ID" value="PDA_v2.g28307.t1"/>
    <property type="gene ID" value="PDA_v2.g28307"/>
</dbReference>
<reference evidence="3" key="1">
    <citation type="submission" date="2022-11" db="UniProtKB">
        <authorList>
            <consortium name="WormBaseParasite"/>
        </authorList>
    </citation>
    <scope>IDENTIFICATION</scope>
</reference>
<evidence type="ECO:0000313" key="3">
    <source>
        <dbReference type="WBParaSite" id="PDA_v2.g28307.t1"/>
    </source>
</evidence>
<dbReference type="AlphaFoldDB" id="A0A914QAU4"/>
<dbReference type="Proteomes" id="UP000887578">
    <property type="component" value="Unplaced"/>
</dbReference>
<accession>A0A914QAU4</accession>
<protein>
    <submittedName>
        <fullName evidence="3">Uncharacterized protein</fullName>
    </submittedName>
</protein>
<organism evidence="2 3">
    <name type="scientific">Panagrolaimus davidi</name>
    <dbReference type="NCBI Taxonomy" id="227884"/>
    <lineage>
        <taxon>Eukaryota</taxon>
        <taxon>Metazoa</taxon>
        <taxon>Ecdysozoa</taxon>
        <taxon>Nematoda</taxon>
        <taxon>Chromadorea</taxon>
        <taxon>Rhabditida</taxon>
        <taxon>Tylenchina</taxon>
        <taxon>Panagrolaimomorpha</taxon>
        <taxon>Panagrolaimoidea</taxon>
        <taxon>Panagrolaimidae</taxon>
        <taxon>Panagrolaimus</taxon>
    </lineage>
</organism>